<organism evidence="2 3">
    <name type="scientific">Plantactinospora siamensis</name>
    <dbReference type="NCBI Taxonomy" id="555372"/>
    <lineage>
        <taxon>Bacteria</taxon>
        <taxon>Bacillati</taxon>
        <taxon>Actinomycetota</taxon>
        <taxon>Actinomycetes</taxon>
        <taxon>Micromonosporales</taxon>
        <taxon>Micromonosporaceae</taxon>
        <taxon>Plantactinospora</taxon>
    </lineage>
</organism>
<dbReference type="RefSeq" id="WP_377341004.1">
    <property type="nucleotide sequence ID" value="NZ_JBHLUE010000016.1"/>
</dbReference>
<evidence type="ECO:0000313" key="3">
    <source>
        <dbReference type="Proteomes" id="UP001589894"/>
    </source>
</evidence>
<accession>A0ABV6P1M0</accession>
<feature type="transmembrane region" description="Helical" evidence="1">
    <location>
        <begin position="39"/>
        <end position="57"/>
    </location>
</feature>
<keyword evidence="1" id="KW-0812">Transmembrane</keyword>
<dbReference type="Pfam" id="PF11239">
    <property type="entry name" value="DUF3040"/>
    <property type="match status" value="1"/>
</dbReference>
<protein>
    <submittedName>
        <fullName evidence="2">DUF3040 domain-containing protein</fullName>
    </submittedName>
</protein>
<dbReference type="InterPro" id="IPR021401">
    <property type="entry name" value="DUF3040"/>
</dbReference>
<keyword evidence="3" id="KW-1185">Reference proteome</keyword>
<gene>
    <name evidence="2" type="ORF">ACFFHU_19915</name>
</gene>
<dbReference type="Proteomes" id="UP001589894">
    <property type="component" value="Unassembled WGS sequence"/>
</dbReference>
<sequence length="85" mass="9781">MLSKEDQLRFEQITRELKASDPKFFARLSDRHRMRRKRLMLALTIVLWAAVPVLAVLGGGIAGAVYALVLLGNAAMVWQLRRRYR</sequence>
<proteinExistence type="predicted"/>
<name>A0ABV6P1M0_9ACTN</name>
<keyword evidence="1" id="KW-0472">Membrane</keyword>
<comment type="caution">
    <text evidence="2">The sequence shown here is derived from an EMBL/GenBank/DDBJ whole genome shotgun (WGS) entry which is preliminary data.</text>
</comment>
<dbReference type="EMBL" id="JBHLUE010000016">
    <property type="protein sequence ID" value="MFC0566392.1"/>
    <property type="molecule type" value="Genomic_DNA"/>
</dbReference>
<evidence type="ECO:0000256" key="1">
    <source>
        <dbReference type="SAM" id="Phobius"/>
    </source>
</evidence>
<feature type="transmembrane region" description="Helical" evidence="1">
    <location>
        <begin position="63"/>
        <end position="80"/>
    </location>
</feature>
<keyword evidence="1" id="KW-1133">Transmembrane helix</keyword>
<reference evidence="2 3" key="1">
    <citation type="submission" date="2024-09" db="EMBL/GenBank/DDBJ databases">
        <authorList>
            <person name="Sun Q."/>
            <person name="Mori K."/>
        </authorList>
    </citation>
    <scope>NUCLEOTIDE SEQUENCE [LARGE SCALE GENOMIC DNA]</scope>
    <source>
        <strain evidence="2 3">TBRC 2205</strain>
    </source>
</reference>
<evidence type="ECO:0000313" key="2">
    <source>
        <dbReference type="EMBL" id="MFC0566392.1"/>
    </source>
</evidence>